<keyword evidence="16" id="KW-1185">Reference proteome</keyword>
<dbReference type="InParanoid" id="A0A5E4EU97"/>
<dbReference type="EMBL" id="CABIKO010000028">
    <property type="protein sequence ID" value="VVA18101.1"/>
    <property type="molecule type" value="Genomic_DNA"/>
</dbReference>
<dbReference type="PROSITE" id="PS50089">
    <property type="entry name" value="ZF_RING_2"/>
    <property type="match status" value="1"/>
</dbReference>
<keyword evidence="4 9" id="KW-0863">Zinc-finger</keyword>
<dbReference type="GO" id="GO:0016020">
    <property type="term" value="C:membrane"/>
    <property type="evidence" value="ECO:0007669"/>
    <property type="project" value="UniProtKB-SubCell"/>
</dbReference>
<evidence type="ECO:0000313" key="13">
    <source>
        <dbReference type="EMBL" id="KAI5348926.1"/>
    </source>
</evidence>
<evidence type="ECO:0000256" key="8">
    <source>
        <dbReference type="ARBA" id="ARBA00024209"/>
    </source>
</evidence>
<sequence length="219" mass="24451">MPPSSDPYRRNHNHVIPQPRPPPPKSNPKLLSLIIKALVMTSITSLFFLFVGLAAIVLFLFLAAGALHRRRAQSPLPSSGFSSRHLKALTQFRFRAQPQSQTTSPSPTPTDCVVCLDAFRDGQWCRKLAACNHVFHRRCVDTWLVKVSACPICRRRVRLDSGDADAVVGLDGEEEAKYMWNFNRNSNDLRVGKPISRTGTDHFKASVKTSRFIEKPGGS</sequence>
<evidence type="ECO:0000256" key="9">
    <source>
        <dbReference type="PROSITE-ProRule" id="PRU00175"/>
    </source>
</evidence>
<dbReference type="Pfam" id="PF13639">
    <property type="entry name" value="zf-RING_2"/>
    <property type="match status" value="1"/>
</dbReference>
<evidence type="ECO:0000313" key="16">
    <source>
        <dbReference type="Proteomes" id="UP001054821"/>
    </source>
</evidence>
<dbReference type="OMA" id="VGCGHLF"/>
<dbReference type="InterPro" id="IPR013083">
    <property type="entry name" value="Znf_RING/FYVE/PHD"/>
</dbReference>
<evidence type="ECO:0000259" key="12">
    <source>
        <dbReference type="PROSITE" id="PS50089"/>
    </source>
</evidence>
<dbReference type="Proteomes" id="UP000327085">
    <property type="component" value="Chromosome 1"/>
</dbReference>
<feature type="domain" description="RING-type" evidence="12">
    <location>
        <begin position="112"/>
        <end position="154"/>
    </location>
</feature>
<organism evidence="14 15">
    <name type="scientific">Prunus dulcis</name>
    <name type="common">Almond</name>
    <name type="synonym">Amygdalus dulcis</name>
    <dbReference type="NCBI Taxonomy" id="3755"/>
    <lineage>
        <taxon>Eukaryota</taxon>
        <taxon>Viridiplantae</taxon>
        <taxon>Streptophyta</taxon>
        <taxon>Embryophyta</taxon>
        <taxon>Tracheophyta</taxon>
        <taxon>Spermatophyta</taxon>
        <taxon>Magnoliopsida</taxon>
        <taxon>eudicotyledons</taxon>
        <taxon>Gunneridae</taxon>
        <taxon>Pentapetalae</taxon>
        <taxon>rosids</taxon>
        <taxon>fabids</taxon>
        <taxon>Rosales</taxon>
        <taxon>Rosaceae</taxon>
        <taxon>Amygdaloideae</taxon>
        <taxon>Amygdaleae</taxon>
        <taxon>Prunus</taxon>
    </lineage>
</organism>
<name>A0A5E4EU97_PRUDU</name>
<evidence type="ECO:0000256" key="10">
    <source>
        <dbReference type="SAM" id="MobiDB-lite"/>
    </source>
</evidence>
<feature type="region of interest" description="Disordered" evidence="10">
    <location>
        <begin position="1"/>
        <end position="24"/>
    </location>
</feature>
<feature type="transmembrane region" description="Helical" evidence="11">
    <location>
        <begin position="30"/>
        <end position="63"/>
    </location>
</feature>
<evidence type="ECO:0000256" key="2">
    <source>
        <dbReference type="ARBA" id="ARBA00022692"/>
    </source>
</evidence>
<protein>
    <submittedName>
        <fullName evidence="14">PREDICTED: RING-H2 finger</fullName>
    </submittedName>
</protein>
<dbReference type="EMBL" id="JAJFAZ020000001">
    <property type="protein sequence ID" value="KAI5348926.1"/>
    <property type="molecule type" value="Genomic_DNA"/>
</dbReference>
<dbReference type="InterPro" id="IPR001841">
    <property type="entry name" value="Znf_RING"/>
</dbReference>
<dbReference type="PANTHER" id="PTHR46539:SF9">
    <property type="entry name" value="RING-H2 FINGER PROTEIN ATL56"/>
    <property type="match status" value="1"/>
</dbReference>
<proteinExistence type="inferred from homology"/>
<dbReference type="Gramene" id="VVA18101">
    <property type="protein sequence ID" value="VVA18101"/>
    <property type="gene ID" value="Prudul26B019706"/>
</dbReference>
<dbReference type="Proteomes" id="UP001054821">
    <property type="component" value="Chromosome 1"/>
</dbReference>
<evidence type="ECO:0000256" key="1">
    <source>
        <dbReference type="ARBA" id="ARBA00004370"/>
    </source>
</evidence>
<evidence type="ECO:0000256" key="5">
    <source>
        <dbReference type="ARBA" id="ARBA00022833"/>
    </source>
</evidence>
<keyword evidence="3" id="KW-0479">Metal-binding</keyword>
<dbReference type="Gene3D" id="3.30.40.10">
    <property type="entry name" value="Zinc/RING finger domain, C3HC4 (zinc finger)"/>
    <property type="match status" value="1"/>
</dbReference>
<dbReference type="CDD" id="cd16454">
    <property type="entry name" value="RING-H2_PA-TM-RING"/>
    <property type="match status" value="1"/>
</dbReference>
<dbReference type="SUPFAM" id="SSF57850">
    <property type="entry name" value="RING/U-box"/>
    <property type="match status" value="1"/>
</dbReference>
<gene>
    <name evidence="14" type="ORF">ALMOND_2B019706</name>
    <name evidence="13" type="ORF">L3X38_001813</name>
</gene>
<evidence type="ECO:0000256" key="4">
    <source>
        <dbReference type="ARBA" id="ARBA00022771"/>
    </source>
</evidence>
<reference evidence="15" key="2">
    <citation type="journal article" date="2020" name="Plant J.">
        <title>Transposons played a major role in the diversification between the closely related almond and peach genomes: results from the almond genome sequence.</title>
        <authorList>
            <person name="Alioto T."/>
            <person name="Alexiou K.G."/>
            <person name="Bardil A."/>
            <person name="Barteri F."/>
            <person name="Castanera R."/>
            <person name="Cruz F."/>
            <person name="Dhingra A."/>
            <person name="Duval H."/>
            <person name="Fernandez I Marti A."/>
            <person name="Frias L."/>
            <person name="Galan B."/>
            <person name="Garcia J.L."/>
            <person name="Howad W."/>
            <person name="Gomez-Garrido J."/>
            <person name="Gut M."/>
            <person name="Julca I."/>
            <person name="Morata J."/>
            <person name="Puigdomenech P."/>
            <person name="Ribeca P."/>
            <person name="Rubio Cabetas M.J."/>
            <person name="Vlasova A."/>
            <person name="Wirthensohn M."/>
            <person name="Garcia-Mas J."/>
            <person name="Gabaldon T."/>
            <person name="Casacuberta J.M."/>
            <person name="Arus P."/>
        </authorList>
    </citation>
    <scope>NUCLEOTIDE SEQUENCE [LARGE SCALE GENOMIC DNA]</scope>
    <source>
        <strain evidence="15">cv. Texas</strain>
    </source>
</reference>
<keyword evidence="5" id="KW-0862">Zinc</keyword>
<keyword evidence="6 11" id="KW-1133">Transmembrane helix</keyword>
<evidence type="ECO:0000256" key="11">
    <source>
        <dbReference type="SAM" id="Phobius"/>
    </source>
</evidence>
<dbReference type="AlphaFoldDB" id="A0A5E4EU97"/>
<evidence type="ECO:0000256" key="6">
    <source>
        <dbReference type="ARBA" id="ARBA00022989"/>
    </source>
</evidence>
<evidence type="ECO:0000313" key="14">
    <source>
        <dbReference type="EMBL" id="VVA18101.1"/>
    </source>
</evidence>
<keyword evidence="2 11" id="KW-0812">Transmembrane</keyword>
<evidence type="ECO:0000256" key="3">
    <source>
        <dbReference type="ARBA" id="ARBA00022723"/>
    </source>
</evidence>
<keyword evidence="7 11" id="KW-0472">Membrane</keyword>
<evidence type="ECO:0000256" key="7">
    <source>
        <dbReference type="ARBA" id="ARBA00023136"/>
    </source>
</evidence>
<accession>A0A5E4EU97</accession>
<dbReference type="PANTHER" id="PTHR46539">
    <property type="entry name" value="E3 UBIQUITIN-PROTEIN LIGASE ATL42"/>
    <property type="match status" value="1"/>
</dbReference>
<dbReference type="SMART" id="SM00184">
    <property type="entry name" value="RING"/>
    <property type="match status" value="1"/>
</dbReference>
<comment type="subcellular location">
    <subcellularLocation>
        <location evidence="1">Membrane</location>
    </subcellularLocation>
</comment>
<comment type="similarity">
    <text evidence="8">Belongs to the RING-type zinc finger family. ATL subfamily.</text>
</comment>
<evidence type="ECO:0000313" key="15">
    <source>
        <dbReference type="Proteomes" id="UP000327085"/>
    </source>
</evidence>
<reference evidence="14" key="1">
    <citation type="submission" date="2019-07" db="EMBL/GenBank/DDBJ databases">
        <authorList>
            <person name="Alioto T."/>
            <person name="Alioto T."/>
            <person name="Gomez Garrido J."/>
        </authorList>
    </citation>
    <scope>NUCLEOTIDE SEQUENCE</scope>
</reference>
<dbReference type="GO" id="GO:0008270">
    <property type="term" value="F:zinc ion binding"/>
    <property type="evidence" value="ECO:0007669"/>
    <property type="project" value="UniProtKB-KW"/>
</dbReference>
<reference evidence="13 16" key="3">
    <citation type="journal article" date="2022" name="G3 (Bethesda)">
        <title>Whole-genome sequence and methylome profiling of the almond [Prunus dulcis (Mill.) D.A. Webb] cultivar 'Nonpareil'.</title>
        <authorList>
            <person name="D'Amico-Willman K.M."/>
            <person name="Ouma W.Z."/>
            <person name="Meulia T."/>
            <person name="Sideli G.M."/>
            <person name="Gradziel T.M."/>
            <person name="Fresnedo-Ramirez J."/>
        </authorList>
    </citation>
    <scope>NUCLEOTIDE SEQUENCE [LARGE SCALE GENOMIC DNA]</scope>
    <source>
        <strain evidence="13">Clone GOH B32 T37-40</strain>
    </source>
</reference>